<proteinExistence type="predicted"/>
<protein>
    <submittedName>
        <fullName evidence="1">Uncharacterized protein</fullName>
    </submittedName>
</protein>
<dbReference type="Proteomes" id="UP000821845">
    <property type="component" value="Chromosome 7"/>
</dbReference>
<accession>A0ACB7RWB4</accession>
<organism evidence="1 2">
    <name type="scientific">Hyalomma asiaticum</name>
    <name type="common">Tick</name>
    <dbReference type="NCBI Taxonomy" id="266040"/>
    <lineage>
        <taxon>Eukaryota</taxon>
        <taxon>Metazoa</taxon>
        <taxon>Ecdysozoa</taxon>
        <taxon>Arthropoda</taxon>
        <taxon>Chelicerata</taxon>
        <taxon>Arachnida</taxon>
        <taxon>Acari</taxon>
        <taxon>Parasitiformes</taxon>
        <taxon>Ixodida</taxon>
        <taxon>Ixodoidea</taxon>
        <taxon>Ixodidae</taxon>
        <taxon>Hyalomminae</taxon>
        <taxon>Hyalomma</taxon>
    </lineage>
</organism>
<evidence type="ECO:0000313" key="2">
    <source>
        <dbReference type="Proteomes" id="UP000821845"/>
    </source>
</evidence>
<evidence type="ECO:0000313" key="1">
    <source>
        <dbReference type="EMBL" id="KAH6926800.1"/>
    </source>
</evidence>
<keyword evidence="2" id="KW-1185">Reference proteome</keyword>
<name>A0ACB7RWB4_HYAAI</name>
<gene>
    <name evidence="1" type="ORF">HPB50_022334</name>
</gene>
<comment type="caution">
    <text evidence="1">The sequence shown here is derived from an EMBL/GenBank/DDBJ whole genome shotgun (WGS) entry which is preliminary data.</text>
</comment>
<dbReference type="EMBL" id="CM023487">
    <property type="protein sequence ID" value="KAH6926800.1"/>
    <property type="molecule type" value="Genomic_DNA"/>
</dbReference>
<reference evidence="1" key="1">
    <citation type="submission" date="2020-05" db="EMBL/GenBank/DDBJ databases">
        <title>Large-scale comparative analyses of tick genomes elucidate their genetic diversity and vector capacities.</title>
        <authorList>
            <person name="Jia N."/>
            <person name="Wang J."/>
            <person name="Shi W."/>
            <person name="Du L."/>
            <person name="Sun Y."/>
            <person name="Zhan W."/>
            <person name="Jiang J."/>
            <person name="Wang Q."/>
            <person name="Zhang B."/>
            <person name="Ji P."/>
            <person name="Sakyi L.B."/>
            <person name="Cui X."/>
            <person name="Yuan T."/>
            <person name="Jiang B."/>
            <person name="Yang W."/>
            <person name="Lam T.T.-Y."/>
            <person name="Chang Q."/>
            <person name="Ding S."/>
            <person name="Wang X."/>
            <person name="Zhu J."/>
            <person name="Ruan X."/>
            <person name="Zhao L."/>
            <person name="Wei J."/>
            <person name="Que T."/>
            <person name="Du C."/>
            <person name="Cheng J."/>
            <person name="Dai P."/>
            <person name="Han X."/>
            <person name="Huang E."/>
            <person name="Gao Y."/>
            <person name="Liu J."/>
            <person name="Shao H."/>
            <person name="Ye R."/>
            <person name="Li L."/>
            <person name="Wei W."/>
            <person name="Wang X."/>
            <person name="Wang C."/>
            <person name="Yang T."/>
            <person name="Huo Q."/>
            <person name="Li W."/>
            <person name="Guo W."/>
            <person name="Chen H."/>
            <person name="Zhou L."/>
            <person name="Ni X."/>
            <person name="Tian J."/>
            <person name="Zhou Y."/>
            <person name="Sheng Y."/>
            <person name="Liu T."/>
            <person name="Pan Y."/>
            <person name="Xia L."/>
            <person name="Li J."/>
            <person name="Zhao F."/>
            <person name="Cao W."/>
        </authorList>
    </citation>
    <scope>NUCLEOTIDE SEQUENCE</scope>
    <source>
        <strain evidence="1">Hyas-2018</strain>
    </source>
</reference>
<sequence length="1215" mass="130229">MRWFSGNMLQAIAEAHSRRVLLLVFVEGDDLASQNMRSTFEDAEVNKLLDVMGCVPIRLRANSSACRQFTLVYPVTAIPSTFFISSRGNLEASVVGFTDPVSFGDRLAALMASCNLKKVDSDMRNVSEVSVSVDRMVRLNRQSSSSRLPVAPPPEGALGTVPLQQLPQQQPPAEGFAKKRSKGGERRPKKKHKRQEANVQTSIVVLAEQATQINMDDKRSYNSLLQKLAAMEEATSVPTATVATAQVHGDLAGDLALLMGDGKEKKDLDELSENALSGGADFENKGKSPSPDDGKSELSPDAENGANDQARPGSHKAKGKEEINATMPPQPPPPPPPPPAAEAVRASEVEQPVRDVPSAALDDVDPALCEVLADGPALLIKFAVLAQEFADKVLGSSQHEHCDSKSMEASAAETPKVSPDVRKLAGVFHKPKAKQEQQGGKFDSSPPAKTVEVHAKRERQRQTGDSFKRACQLESLQANAGDKDSKDKRTPSSGARSHKQPRNPEAQQPSQQQSKHGSEKRKKHRDSATKDNAGDSKRTTASFNKVAARTAAAPGSSTQEQDKGPSQLALKIKHFETAAANASQDAKAAVLSERKARRSKSASPSKPSPANDTRARSPENNGSPRTHVQTSSAQPPLPKMSLEQDVCVVRMRPGIHTITEEETGAIDSGPTSPRPTPPPPQSPLPPTPEVPTQQEVQKAADETSQKSSAREPACDVTAPPLAPSHPPPSQRTTQATVSQNRNSHQSRKSARRPSSPNKSKEFLTASNSQLDDALVFGPTHRTSDDSAATAPKRAPPSHSRPRRERRAATRSPPYEPLVDSDGDDETVDDELAARRTPSAPAFSREADWMDEMARTASRRTLLYRAGVLEESLNNLFRTLNDMEGHTMSLSVGGQSRTNVTKAHEKTAQDGATAIAAPAASPSKQHVHVTISDHKEANVDDGAKVSAAEATASTKTTHRVSLSGTNLRKRSRSRPSASRLGVNGVGGRSPSADTSQTSGCGNNARKSASFTPSAMRGCGGALCGSGKANIMLNLPDGSSVLSSFPASAYLDEVRWYTEELLARVLPTCFPFTMARTNPLREFEREDYRKTLEQLHLVPSATLLVLPRSAAQGECGAPALLSSGVNAEPVWLAIFRLVFGMFVATPLSLIWNLLNPQNDPSMEAAREAFLSGSLGSSTLSALPPPGVATAATPLRSVSSSRLCHRRPSSRTENFDIF</sequence>